<dbReference type="STRING" id="1123308.GCA_000380085_00824"/>
<accession>A0A239SYE1</accession>
<feature type="compositionally biased region" description="Basic and acidic residues" evidence="3">
    <location>
        <begin position="62"/>
        <end position="71"/>
    </location>
</feature>
<dbReference type="SUPFAM" id="SSF158221">
    <property type="entry name" value="YnzC-like"/>
    <property type="match status" value="1"/>
</dbReference>
<organism evidence="4 5">
    <name type="scientific">Streptococcus merionis</name>
    <dbReference type="NCBI Taxonomy" id="400065"/>
    <lineage>
        <taxon>Bacteria</taxon>
        <taxon>Bacillati</taxon>
        <taxon>Bacillota</taxon>
        <taxon>Bacilli</taxon>
        <taxon>Lactobacillales</taxon>
        <taxon>Streptococcaceae</taxon>
        <taxon>Streptococcus</taxon>
    </lineage>
</organism>
<evidence type="ECO:0000313" key="5">
    <source>
        <dbReference type="Proteomes" id="UP000215185"/>
    </source>
</evidence>
<dbReference type="KEGG" id="smen:SAMEA4412692_1655"/>
<dbReference type="Proteomes" id="UP000215185">
    <property type="component" value="Chromosome 1"/>
</dbReference>
<comment type="similarity">
    <text evidence="2">Belongs to the UPF0291 family.</text>
</comment>
<keyword evidence="1 2" id="KW-0963">Cytoplasm</keyword>
<dbReference type="HAMAP" id="MF_01103">
    <property type="entry name" value="UPF0291"/>
    <property type="match status" value="1"/>
</dbReference>
<keyword evidence="5" id="KW-1185">Reference proteome</keyword>
<evidence type="ECO:0000256" key="1">
    <source>
        <dbReference type="ARBA" id="ARBA00022490"/>
    </source>
</evidence>
<evidence type="ECO:0000256" key="2">
    <source>
        <dbReference type="HAMAP-Rule" id="MF_01103"/>
    </source>
</evidence>
<dbReference type="NCBIfam" id="NF002711">
    <property type="entry name" value="PRK02539.1"/>
    <property type="match status" value="1"/>
</dbReference>
<dbReference type="RefSeq" id="WP_018373393.1">
    <property type="nucleotide sequence ID" value="NZ_LT906439.1"/>
</dbReference>
<dbReference type="OrthoDB" id="390105at2"/>
<dbReference type="GO" id="GO:0005737">
    <property type="term" value="C:cytoplasm"/>
    <property type="evidence" value="ECO:0007669"/>
    <property type="project" value="UniProtKB-SubCell"/>
</dbReference>
<evidence type="ECO:0000313" key="4">
    <source>
        <dbReference type="EMBL" id="SNU89878.1"/>
    </source>
</evidence>
<gene>
    <name evidence="4" type="primary">ynzC</name>
    <name evidence="4" type="ORF">SAMEA4412692_01655</name>
</gene>
<dbReference type="eggNOG" id="COG4224">
    <property type="taxonomic scope" value="Bacteria"/>
</dbReference>
<dbReference type="PANTHER" id="PTHR37300:SF1">
    <property type="entry name" value="UPF0291 PROTEIN YNZC"/>
    <property type="match status" value="1"/>
</dbReference>
<dbReference type="Pfam" id="PF05979">
    <property type="entry name" value="DUF896"/>
    <property type="match status" value="1"/>
</dbReference>
<dbReference type="InterPro" id="IPR009242">
    <property type="entry name" value="DUF896"/>
</dbReference>
<dbReference type="Gene3D" id="1.10.287.540">
    <property type="entry name" value="Helix hairpin bin"/>
    <property type="match status" value="1"/>
</dbReference>
<dbReference type="PANTHER" id="PTHR37300">
    <property type="entry name" value="UPF0291 PROTEIN CBO2609/CLC_2481"/>
    <property type="match status" value="1"/>
</dbReference>
<dbReference type="AlphaFoldDB" id="A0A239SYE1"/>
<name>A0A239SYE1_9STRE</name>
<protein>
    <recommendedName>
        <fullName evidence="2">UPF0291 protein SAMEA4412692_01655</fullName>
    </recommendedName>
</protein>
<sequence>MEQEKIDRINELARKKKAEGLTPEEQAEQARLREEYIEGYRRSVRHHIEGLKIVDEEGNDVTPEKLKEIQRQKGLHGRKPEDNT</sequence>
<dbReference type="EMBL" id="LT906439">
    <property type="protein sequence ID" value="SNU89878.1"/>
    <property type="molecule type" value="Genomic_DNA"/>
</dbReference>
<reference evidence="4 5" key="1">
    <citation type="submission" date="2017-06" db="EMBL/GenBank/DDBJ databases">
        <authorList>
            <consortium name="Pathogen Informatics"/>
        </authorList>
    </citation>
    <scope>NUCLEOTIDE SEQUENCE [LARGE SCALE GENOMIC DNA]</scope>
    <source>
        <strain evidence="4 5">NCTC13788</strain>
    </source>
</reference>
<comment type="subcellular location">
    <subcellularLocation>
        <location evidence="2">Cytoplasm</location>
    </subcellularLocation>
</comment>
<feature type="region of interest" description="Disordered" evidence="3">
    <location>
        <begin position="57"/>
        <end position="84"/>
    </location>
</feature>
<proteinExistence type="inferred from homology"/>
<evidence type="ECO:0000256" key="3">
    <source>
        <dbReference type="SAM" id="MobiDB-lite"/>
    </source>
</evidence>